<proteinExistence type="predicted"/>
<dbReference type="AlphaFoldDB" id="A0AAD7B4U9"/>
<dbReference type="InterPro" id="IPR001810">
    <property type="entry name" value="F-box_dom"/>
</dbReference>
<organism evidence="3 4">
    <name type="scientific">Roridomyces roridus</name>
    <dbReference type="NCBI Taxonomy" id="1738132"/>
    <lineage>
        <taxon>Eukaryota</taxon>
        <taxon>Fungi</taxon>
        <taxon>Dikarya</taxon>
        <taxon>Basidiomycota</taxon>
        <taxon>Agaricomycotina</taxon>
        <taxon>Agaricomycetes</taxon>
        <taxon>Agaricomycetidae</taxon>
        <taxon>Agaricales</taxon>
        <taxon>Marasmiineae</taxon>
        <taxon>Mycenaceae</taxon>
        <taxon>Roridomyces</taxon>
    </lineage>
</organism>
<sequence length="133" mass="15018">MSLTDFPLDVLLELTKEFDLPDALNLAATCTLCATVLLSPYLWIASLRRIEQVHNRPLPCAFGTDIVGLPLDALRKIAVHAYKLLKNWHSDAPRVASFRTIELDDSELYDGEVGDGGKIWHIIPIYSQHLWHI</sequence>
<dbReference type="Pfam" id="PF00646">
    <property type="entry name" value="F-box"/>
    <property type="match status" value="1"/>
</dbReference>
<dbReference type="EMBL" id="JARKIF010000036">
    <property type="protein sequence ID" value="KAJ7610135.1"/>
    <property type="molecule type" value="Genomic_DNA"/>
</dbReference>
<evidence type="ECO:0000313" key="4">
    <source>
        <dbReference type="Proteomes" id="UP001221142"/>
    </source>
</evidence>
<evidence type="ECO:0000259" key="2">
    <source>
        <dbReference type="Pfam" id="PF00646"/>
    </source>
</evidence>
<keyword evidence="1" id="KW-0812">Transmembrane</keyword>
<feature type="transmembrane region" description="Helical" evidence="1">
    <location>
        <begin position="23"/>
        <end position="44"/>
    </location>
</feature>
<protein>
    <recommendedName>
        <fullName evidence="2">F-box domain-containing protein</fullName>
    </recommendedName>
</protein>
<comment type="caution">
    <text evidence="3">The sequence shown here is derived from an EMBL/GenBank/DDBJ whole genome shotgun (WGS) entry which is preliminary data.</text>
</comment>
<dbReference type="Proteomes" id="UP001221142">
    <property type="component" value="Unassembled WGS sequence"/>
</dbReference>
<evidence type="ECO:0000256" key="1">
    <source>
        <dbReference type="SAM" id="Phobius"/>
    </source>
</evidence>
<name>A0AAD7B4U9_9AGAR</name>
<reference evidence="3" key="1">
    <citation type="submission" date="2023-03" db="EMBL/GenBank/DDBJ databases">
        <title>Massive genome expansion in bonnet fungi (Mycena s.s.) driven by repeated elements and novel gene families across ecological guilds.</title>
        <authorList>
            <consortium name="Lawrence Berkeley National Laboratory"/>
            <person name="Harder C.B."/>
            <person name="Miyauchi S."/>
            <person name="Viragh M."/>
            <person name="Kuo A."/>
            <person name="Thoen E."/>
            <person name="Andreopoulos B."/>
            <person name="Lu D."/>
            <person name="Skrede I."/>
            <person name="Drula E."/>
            <person name="Henrissat B."/>
            <person name="Morin E."/>
            <person name="Kohler A."/>
            <person name="Barry K."/>
            <person name="LaButti K."/>
            <person name="Morin E."/>
            <person name="Salamov A."/>
            <person name="Lipzen A."/>
            <person name="Mereny Z."/>
            <person name="Hegedus B."/>
            <person name="Baldrian P."/>
            <person name="Stursova M."/>
            <person name="Weitz H."/>
            <person name="Taylor A."/>
            <person name="Grigoriev I.V."/>
            <person name="Nagy L.G."/>
            <person name="Martin F."/>
            <person name="Kauserud H."/>
        </authorList>
    </citation>
    <scope>NUCLEOTIDE SEQUENCE</scope>
    <source>
        <strain evidence="3">9284</strain>
    </source>
</reference>
<keyword evidence="4" id="KW-1185">Reference proteome</keyword>
<feature type="domain" description="F-box" evidence="2">
    <location>
        <begin position="3"/>
        <end position="44"/>
    </location>
</feature>
<keyword evidence="1" id="KW-1133">Transmembrane helix</keyword>
<accession>A0AAD7B4U9</accession>
<keyword evidence="1" id="KW-0472">Membrane</keyword>
<evidence type="ECO:0000313" key="3">
    <source>
        <dbReference type="EMBL" id="KAJ7610135.1"/>
    </source>
</evidence>
<gene>
    <name evidence="3" type="ORF">FB45DRAFT_1066325</name>
</gene>